<comment type="subcellular location">
    <subcellularLocation>
        <location evidence="1">Cell inner membrane</location>
        <topology evidence="1">Multi-pass membrane protein</topology>
    </subcellularLocation>
</comment>
<feature type="transmembrane region" description="Helical" evidence="12">
    <location>
        <begin position="295"/>
        <end position="320"/>
    </location>
</feature>
<dbReference type="PANTHER" id="PTHR30505:SF0">
    <property type="entry name" value="FRUCTOSE-LIKE PTS SYSTEM EIIBC COMPONENT-RELATED"/>
    <property type="match status" value="1"/>
</dbReference>
<keyword evidence="9" id="KW-0418">Kinase</keyword>
<dbReference type="AlphaFoldDB" id="A0A100YWB9"/>
<feature type="transmembrane region" description="Helical" evidence="12">
    <location>
        <begin position="141"/>
        <end position="160"/>
    </location>
</feature>
<evidence type="ECO:0000313" key="15">
    <source>
        <dbReference type="EMBL" id="KUH58875.1"/>
    </source>
</evidence>
<evidence type="ECO:0000313" key="16">
    <source>
        <dbReference type="Proteomes" id="UP000054078"/>
    </source>
</evidence>
<keyword evidence="10 12" id="KW-1133">Transmembrane helix</keyword>
<dbReference type="GO" id="GO:0005351">
    <property type="term" value="F:carbohydrate:proton symporter activity"/>
    <property type="evidence" value="ECO:0007669"/>
    <property type="project" value="InterPro"/>
</dbReference>
<sequence length="467" mass="48103">MSKKIVAITSCVTGIAHTYMAAEAMKKYAAEKGYEIHVETQGATGVENALEPDDIASADAIVFAVDKAIDESRFAGRNVLEVTADAALKHPDTTIEDALAGKGVKRVEGAADMSTDQPAPAAAANGAKGVFQHVMDGVSHMIPVVVAGGILTALSFCFGLDVANQNGTIGWALNAMGGIGLGLMIPVFSAFIASSVADRPGFVPGIIGGMIAANIGAGFIGGIVSGLLAGYITFYLNKWIKLPVTLNGLKPILILPILSTAAVGLIMYFVVGQPVAWLTAALNDLLTNSVNSAPLLLSLIFSLMYLDLGGAMSHVLYAFAVGLLGEGITAPMAAAMLVGMVPPIGLALATIVRGKLWSEDERAAGKACLLLGLSFITEGCIPFAASYPLEIILSTFVGNFVGASICLVSGVTLNAPHGGLFLLLIPGVINNPIAWVLSIAVGSIVSCVLIIALMSIRRKREAKKSAA</sequence>
<dbReference type="InterPro" id="IPR050864">
    <property type="entry name" value="Bacterial_PTS_Sugar_Transport"/>
</dbReference>
<dbReference type="NCBIfam" id="TIGR00829">
    <property type="entry name" value="FRU"/>
    <property type="match status" value="1"/>
</dbReference>
<keyword evidence="16" id="KW-1185">Reference proteome</keyword>
<reference evidence="15 16" key="1">
    <citation type="submission" date="2015-12" db="EMBL/GenBank/DDBJ databases">
        <title>Draft Genome Sequence of Olsenella scatoligenes SK9K4T; a Producer of 3-Methylindole- (skatole) and 4-Methylphenol- (p-cresol) Isolated from Pig Feces.</title>
        <authorList>
            <person name="Li X."/>
            <person name="Borg B."/>
            <person name="Canibe N."/>
        </authorList>
    </citation>
    <scope>NUCLEOTIDE SEQUENCE [LARGE SCALE GENOMIC DNA]</scope>
    <source>
        <strain evidence="15 16">SK9K4</strain>
    </source>
</reference>
<keyword evidence="8 12" id="KW-0812">Transmembrane</keyword>
<comment type="caution">
    <text evidence="15">The sequence shown here is derived from an EMBL/GenBank/DDBJ whole genome shotgun (WGS) entry which is preliminary data.</text>
</comment>
<feature type="domain" description="PTS EIIB type-2" evidence="13">
    <location>
        <begin position="3"/>
        <end position="100"/>
    </location>
</feature>
<dbReference type="InterPro" id="IPR003352">
    <property type="entry name" value="PTS_EIIC"/>
</dbReference>
<feature type="transmembrane region" description="Helical" evidence="12">
    <location>
        <begin position="172"/>
        <end position="194"/>
    </location>
</feature>
<keyword evidence="6" id="KW-0808">Transferase</keyword>
<evidence type="ECO:0000259" key="13">
    <source>
        <dbReference type="PROSITE" id="PS51099"/>
    </source>
</evidence>
<dbReference type="SUPFAM" id="SSF52794">
    <property type="entry name" value="PTS system IIB component-like"/>
    <property type="match status" value="1"/>
</dbReference>
<dbReference type="InterPro" id="IPR036095">
    <property type="entry name" value="PTS_EIIB-like_sf"/>
</dbReference>
<dbReference type="NCBIfam" id="TIGR01427">
    <property type="entry name" value="PTS_IIC_fructo"/>
    <property type="match status" value="1"/>
</dbReference>
<feature type="transmembrane region" description="Helical" evidence="12">
    <location>
        <begin position="253"/>
        <end position="275"/>
    </location>
</feature>
<dbReference type="STRING" id="1299998.AUL39_00550"/>
<dbReference type="GO" id="GO:0022877">
    <property type="term" value="F:protein-N(PI)-phosphohistidine-fructose phosphotransferase system transporter activity"/>
    <property type="evidence" value="ECO:0007669"/>
    <property type="project" value="InterPro"/>
</dbReference>
<organism evidence="15 16">
    <name type="scientific">Tractidigestivibacter scatoligenes</name>
    <name type="common">Olsenella scatoligenes</name>
    <dbReference type="NCBI Taxonomy" id="1299998"/>
    <lineage>
        <taxon>Bacteria</taxon>
        <taxon>Bacillati</taxon>
        <taxon>Actinomycetota</taxon>
        <taxon>Coriobacteriia</taxon>
        <taxon>Coriobacteriales</taxon>
        <taxon>Atopobiaceae</taxon>
        <taxon>Tractidigestivibacter</taxon>
    </lineage>
</organism>
<evidence type="ECO:0000256" key="7">
    <source>
        <dbReference type="ARBA" id="ARBA00022683"/>
    </source>
</evidence>
<feature type="domain" description="PTS EIIC type-2" evidence="14">
    <location>
        <begin position="130"/>
        <end position="463"/>
    </location>
</feature>
<dbReference type="RefSeq" id="WP_059052586.1">
    <property type="nucleotide sequence ID" value="NZ_LOJF01000001.1"/>
</dbReference>
<dbReference type="GO" id="GO:0009401">
    <property type="term" value="P:phosphoenolpyruvate-dependent sugar phosphotransferase system"/>
    <property type="evidence" value="ECO:0007669"/>
    <property type="project" value="UniProtKB-KW"/>
</dbReference>
<dbReference type="FunFam" id="3.40.50.2300:FF:000014">
    <property type="entry name" value="PTS system fructose-like transporter subunit IIB"/>
    <property type="match status" value="1"/>
</dbReference>
<evidence type="ECO:0000259" key="14">
    <source>
        <dbReference type="PROSITE" id="PS51104"/>
    </source>
</evidence>
<dbReference type="InterPro" id="IPR003501">
    <property type="entry name" value="PTS_EIIB_2/3"/>
</dbReference>
<evidence type="ECO:0000256" key="4">
    <source>
        <dbReference type="ARBA" id="ARBA00022553"/>
    </source>
</evidence>
<feature type="transmembrane region" description="Helical" evidence="12">
    <location>
        <begin position="391"/>
        <end position="413"/>
    </location>
</feature>
<keyword evidence="4" id="KW-0597">Phosphoprotein</keyword>
<feature type="transmembrane region" description="Helical" evidence="12">
    <location>
        <begin position="332"/>
        <end position="352"/>
    </location>
</feature>
<evidence type="ECO:0000256" key="10">
    <source>
        <dbReference type="ARBA" id="ARBA00022989"/>
    </source>
</evidence>
<gene>
    <name evidence="15" type="ORF">AUL39_00550</name>
</gene>
<feature type="transmembrane region" description="Helical" evidence="12">
    <location>
        <begin position="364"/>
        <end position="384"/>
    </location>
</feature>
<evidence type="ECO:0000256" key="8">
    <source>
        <dbReference type="ARBA" id="ARBA00022692"/>
    </source>
</evidence>
<keyword evidence="2" id="KW-0813">Transport</keyword>
<dbReference type="PROSITE" id="PS51104">
    <property type="entry name" value="PTS_EIIC_TYPE_2"/>
    <property type="match status" value="1"/>
</dbReference>
<evidence type="ECO:0000256" key="1">
    <source>
        <dbReference type="ARBA" id="ARBA00004429"/>
    </source>
</evidence>
<protein>
    <submittedName>
        <fullName evidence="15">PTS fructose transporter subunit IIBC</fullName>
    </submittedName>
</protein>
<accession>A0A100YWB9</accession>
<keyword evidence="3" id="KW-1003">Cell membrane</keyword>
<dbReference type="CDD" id="cd05569">
    <property type="entry name" value="PTS_IIB_fructose"/>
    <property type="match status" value="1"/>
</dbReference>
<dbReference type="GO" id="GO:0090563">
    <property type="term" value="F:protein-phosphocysteine-sugar phosphotransferase activity"/>
    <property type="evidence" value="ECO:0007669"/>
    <property type="project" value="TreeGrafter"/>
</dbReference>
<dbReference type="Proteomes" id="UP000054078">
    <property type="component" value="Unassembled WGS sequence"/>
</dbReference>
<evidence type="ECO:0000256" key="12">
    <source>
        <dbReference type="SAM" id="Phobius"/>
    </source>
</evidence>
<evidence type="ECO:0000256" key="2">
    <source>
        <dbReference type="ARBA" id="ARBA00022448"/>
    </source>
</evidence>
<dbReference type="PROSITE" id="PS51099">
    <property type="entry name" value="PTS_EIIB_TYPE_2"/>
    <property type="match status" value="1"/>
</dbReference>
<dbReference type="Pfam" id="PF02302">
    <property type="entry name" value="PTS_IIB"/>
    <property type="match status" value="1"/>
</dbReference>
<keyword evidence="7" id="KW-0598">Phosphotransferase system</keyword>
<evidence type="ECO:0000256" key="9">
    <source>
        <dbReference type="ARBA" id="ARBA00022777"/>
    </source>
</evidence>
<dbReference type="GO" id="GO:0016301">
    <property type="term" value="F:kinase activity"/>
    <property type="evidence" value="ECO:0007669"/>
    <property type="project" value="UniProtKB-KW"/>
</dbReference>
<evidence type="ECO:0000256" key="5">
    <source>
        <dbReference type="ARBA" id="ARBA00022597"/>
    </source>
</evidence>
<dbReference type="EMBL" id="LOJF01000001">
    <property type="protein sequence ID" value="KUH58875.1"/>
    <property type="molecule type" value="Genomic_DNA"/>
</dbReference>
<dbReference type="InterPro" id="IPR003353">
    <property type="entry name" value="PTS_IIB_fruc"/>
</dbReference>
<dbReference type="InterPro" id="IPR013011">
    <property type="entry name" value="PTS_EIIB_2"/>
</dbReference>
<dbReference type="PANTHER" id="PTHR30505">
    <property type="entry name" value="FRUCTOSE-LIKE PERMEASE"/>
    <property type="match status" value="1"/>
</dbReference>
<dbReference type="InterPro" id="IPR013014">
    <property type="entry name" value="PTS_EIIC_2"/>
</dbReference>
<dbReference type="GO" id="GO:0005886">
    <property type="term" value="C:plasma membrane"/>
    <property type="evidence" value="ECO:0007669"/>
    <property type="project" value="UniProtKB-SubCell"/>
</dbReference>
<feature type="transmembrane region" description="Helical" evidence="12">
    <location>
        <begin position="433"/>
        <end position="456"/>
    </location>
</feature>
<dbReference type="Pfam" id="PF02378">
    <property type="entry name" value="PTS_EIIC"/>
    <property type="match status" value="1"/>
</dbReference>
<evidence type="ECO:0000256" key="11">
    <source>
        <dbReference type="ARBA" id="ARBA00023136"/>
    </source>
</evidence>
<keyword evidence="11 12" id="KW-0472">Membrane</keyword>
<keyword evidence="5" id="KW-0762">Sugar transport</keyword>
<evidence type="ECO:0000256" key="3">
    <source>
        <dbReference type="ARBA" id="ARBA00022475"/>
    </source>
</evidence>
<name>A0A100YWB9_TRASO</name>
<proteinExistence type="predicted"/>
<dbReference type="Gene3D" id="3.40.50.2300">
    <property type="match status" value="1"/>
</dbReference>
<evidence type="ECO:0000256" key="6">
    <source>
        <dbReference type="ARBA" id="ARBA00022679"/>
    </source>
</evidence>
<dbReference type="InterPro" id="IPR006327">
    <property type="entry name" value="PTS_IIC_fruc"/>
</dbReference>
<feature type="transmembrane region" description="Helical" evidence="12">
    <location>
        <begin position="206"/>
        <end position="232"/>
    </location>
</feature>